<keyword evidence="9" id="KW-1185">Reference proteome</keyword>
<dbReference type="PANTHER" id="PTHR12815:SF42">
    <property type="entry name" value="BACTERIAL SURFACE ANTIGEN (D15) DOMAIN-CONTAINING PROTEIN"/>
    <property type="match status" value="1"/>
</dbReference>
<feature type="region of interest" description="Disordered" evidence="4">
    <location>
        <begin position="28"/>
        <end position="64"/>
    </location>
</feature>
<dbReference type="RefSeq" id="WP_265568887.1">
    <property type="nucleotide sequence ID" value="NZ_JACICF010000001.1"/>
</dbReference>
<gene>
    <name evidence="8" type="ORF">FHS50_000412</name>
</gene>
<evidence type="ECO:0000256" key="2">
    <source>
        <dbReference type="ARBA" id="ARBA00022452"/>
    </source>
</evidence>
<proteinExistence type="predicted"/>
<accession>A0A839YW12</accession>
<evidence type="ECO:0000256" key="1">
    <source>
        <dbReference type="ARBA" id="ARBA00004370"/>
    </source>
</evidence>
<dbReference type="EMBL" id="JACICF010000001">
    <property type="protein sequence ID" value="MBB3763389.1"/>
    <property type="molecule type" value="Genomic_DNA"/>
</dbReference>
<dbReference type="Gene3D" id="3.10.20.310">
    <property type="entry name" value="membrane protein fhac"/>
    <property type="match status" value="2"/>
</dbReference>
<feature type="compositionally biased region" description="Low complexity" evidence="4">
    <location>
        <begin position="42"/>
        <end position="56"/>
    </location>
</feature>
<dbReference type="Pfam" id="PF01103">
    <property type="entry name" value="Omp85"/>
    <property type="match status" value="1"/>
</dbReference>
<feature type="signal peptide" evidence="5">
    <location>
        <begin position="1"/>
        <end position="25"/>
    </location>
</feature>
<keyword evidence="5" id="KW-0732">Signal</keyword>
<dbReference type="Gene3D" id="2.40.160.50">
    <property type="entry name" value="membrane protein fhac: a member of the omp85/tpsb transporter family"/>
    <property type="match status" value="1"/>
</dbReference>
<sequence>MSHTPAHLALLAACGVVAVAAPAYAQDGATPGNEQEAPLPPVDVDSPLDPLPGLDLEWPELDSDPPLSDTPAALTDVADEIRYEVRLTGLPEGRKDEIETAFEAQSALEAGDGEAVNAVQVDRRARADRELLQELLRSVGYYDAEVRPDIRPREGAPLAVTLDAEPGALYRFQSVELPGLEAAGEAAPRLREAFAVKAGDPVDAQAVIDAGAALDLALGEEGFARARIGEQQVVIDHERRTATLVLPVTPGPASQFGQIRVEGRPPFPASHVADIARFDPGDPYRRSLVQDLRRALVATGLVASVNIEPEASDDGEVIDLVVTLQPAPPRTIAGAVGYNTGEGFRIEGSWEHRNLINPEGAFTARAVLGTQEQLAALGMRFGNWRRRDQSLSLSALAGSIDRPAYNADTVVLTAGVERSSNFIWQKPWTYSAGVELIASDETDRIVLEPPPGMTDPEIISRRETFFIGALPLRLHYDGSDDLLDPGKGFRLGGWVSPEVSLDGSTRTYLRAQIDGSLYQPVGEKMILAGRARVGSIFGAGLDDIAPSRRFYGGGGGSVRGFEYQAIGPRDPFFNDPSGGRSLTEVALEVRYRLNESWGVVPFIDAGRVSRDPWPGHRDFRFGAGIGVRYYTSFGPIRIDVGTPLNPREGDAAVAVAVSLGQAF</sequence>
<evidence type="ECO:0000256" key="4">
    <source>
        <dbReference type="SAM" id="MobiDB-lite"/>
    </source>
</evidence>
<dbReference type="InterPro" id="IPR039910">
    <property type="entry name" value="D15-like"/>
</dbReference>
<protein>
    <submittedName>
        <fullName evidence="8">Translocation and assembly module TamA</fullName>
    </submittedName>
</protein>
<dbReference type="Pfam" id="PF07244">
    <property type="entry name" value="POTRA"/>
    <property type="match status" value="1"/>
</dbReference>
<organism evidence="8 9">
    <name type="scientific">Sphingomicrobium lutaoense</name>
    <dbReference type="NCBI Taxonomy" id="515949"/>
    <lineage>
        <taxon>Bacteria</taxon>
        <taxon>Pseudomonadati</taxon>
        <taxon>Pseudomonadota</taxon>
        <taxon>Alphaproteobacteria</taxon>
        <taxon>Sphingomonadales</taxon>
        <taxon>Sphingomonadaceae</taxon>
        <taxon>Sphingomicrobium</taxon>
    </lineage>
</organism>
<dbReference type="PANTHER" id="PTHR12815">
    <property type="entry name" value="SORTING AND ASSEMBLY MACHINERY SAMM50 PROTEIN FAMILY MEMBER"/>
    <property type="match status" value="1"/>
</dbReference>
<evidence type="ECO:0000256" key="3">
    <source>
        <dbReference type="ARBA" id="ARBA00023136"/>
    </source>
</evidence>
<comment type="subcellular location">
    <subcellularLocation>
        <location evidence="1">Membrane</location>
    </subcellularLocation>
</comment>
<feature type="chain" id="PRO_5032471834" evidence="5">
    <location>
        <begin position="26"/>
        <end position="663"/>
    </location>
</feature>
<keyword evidence="2" id="KW-1134">Transmembrane beta strand</keyword>
<dbReference type="Proteomes" id="UP000578569">
    <property type="component" value="Unassembled WGS sequence"/>
</dbReference>
<dbReference type="AlphaFoldDB" id="A0A839YW12"/>
<dbReference type="GO" id="GO:0019867">
    <property type="term" value="C:outer membrane"/>
    <property type="evidence" value="ECO:0007669"/>
    <property type="project" value="InterPro"/>
</dbReference>
<feature type="domain" description="POTRA" evidence="7">
    <location>
        <begin position="256"/>
        <end position="325"/>
    </location>
</feature>
<evidence type="ECO:0000259" key="7">
    <source>
        <dbReference type="Pfam" id="PF07244"/>
    </source>
</evidence>
<feature type="domain" description="Bacterial surface antigen (D15)" evidence="6">
    <location>
        <begin position="364"/>
        <end position="663"/>
    </location>
</feature>
<reference evidence="8 9" key="1">
    <citation type="submission" date="2020-08" db="EMBL/GenBank/DDBJ databases">
        <title>Genomic Encyclopedia of Type Strains, Phase IV (KMG-IV): sequencing the most valuable type-strain genomes for metagenomic binning, comparative biology and taxonomic classification.</title>
        <authorList>
            <person name="Goeker M."/>
        </authorList>
    </citation>
    <scope>NUCLEOTIDE SEQUENCE [LARGE SCALE GENOMIC DNA]</scope>
    <source>
        <strain evidence="8 9">DSM 24194</strain>
    </source>
</reference>
<comment type="caution">
    <text evidence="8">The sequence shown here is derived from an EMBL/GenBank/DDBJ whole genome shotgun (WGS) entry which is preliminary data.</text>
</comment>
<evidence type="ECO:0000313" key="9">
    <source>
        <dbReference type="Proteomes" id="UP000578569"/>
    </source>
</evidence>
<evidence type="ECO:0000259" key="6">
    <source>
        <dbReference type="Pfam" id="PF01103"/>
    </source>
</evidence>
<dbReference type="InterPro" id="IPR000184">
    <property type="entry name" value="Bac_surfAg_D15"/>
</dbReference>
<keyword evidence="2" id="KW-0812">Transmembrane</keyword>
<evidence type="ECO:0000256" key="5">
    <source>
        <dbReference type="SAM" id="SignalP"/>
    </source>
</evidence>
<name>A0A839YW12_9SPHN</name>
<dbReference type="InterPro" id="IPR010827">
    <property type="entry name" value="BamA/TamA_POTRA"/>
</dbReference>
<evidence type="ECO:0000313" key="8">
    <source>
        <dbReference type="EMBL" id="MBB3763389.1"/>
    </source>
</evidence>
<keyword evidence="3" id="KW-0472">Membrane</keyword>